<keyword evidence="2" id="KW-1185">Reference proteome</keyword>
<evidence type="ECO:0000313" key="2">
    <source>
        <dbReference type="Proteomes" id="UP000792457"/>
    </source>
</evidence>
<gene>
    <name evidence="1" type="ORF">J437_LFUL013616</name>
</gene>
<dbReference type="EMBL" id="KZ309198">
    <property type="protein sequence ID" value="KAG8237638.1"/>
    <property type="molecule type" value="Genomic_DNA"/>
</dbReference>
<evidence type="ECO:0000313" key="1">
    <source>
        <dbReference type="EMBL" id="KAG8237638.1"/>
    </source>
</evidence>
<comment type="caution">
    <text evidence="1">The sequence shown here is derived from an EMBL/GenBank/DDBJ whole genome shotgun (WGS) entry which is preliminary data.</text>
</comment>
<dbReference type="Proteomes" id="UP000792457">
    <property type="component" value="Unassembled WGS sequence"/>
</dbReference>
<name>A0A8K0KNP2_LADFU</name>
<proteinExistence type="predicted"/>
<reference evidence="1" key="1">
    <citation type="submission" date="2013-04" db="EMBL/GenBank/DDBJ databases">
        <authorList>
            <person name="Qu J."/>
            <person name="Murali S.C."/>
            <person name="Bandaranaike D."/>
            <person name="Bellair M."/>
            <person name="Blankenburg K."/>
            <person name="Chao H."/>
            <person name="Dinh H."/>
            <person name="Doddapaneni H."/>
            <person name="Downs B."/>
            <person name="Dugan-Rocha S."/>
            <person name="Elkadiri S."/>
            <person name="Gnanaolivu R.D."/>
            <person name="Hernandez B."/>
            <person name="Javaid M."/>
            <person name="Jayaseelan J.C."/>
            <person name="Lee S."/>
            <person name="Li M."/>
            <person name="Ming W."/>
            <person name="Munidasa M."/>
            <person name="Muniz J."/>
            <person name="Nguyen L."/>
            <person name="Ongeri F."/>
            <person name="Osuji N."/>
            <person name="Pu L.-L."/>
            <person name="Puazo M."/>
            <person name="Qu C."/>
            <person name="Quiroz J."/>
            <person name="Raj R."/>
            <person name="Weissenberger G."/>
            <person name="Xin Y."/>
            <person name="Zou X."/>
            <person name="Han Y."/>
            <person name="Richards S."/>
            <person name="Worley K."/>
            <person name="Muzny D."/>
            <person name="Gibbs R."/>
        </authorList>
    </citation>
    <scope>NUCLEOTIDE SEQUENCE</scope>
    <source>
        <strain evidence="1">Sampled in the wild</strain>
    </source>
</reference>
<accession>A0A8K0KNP2</accession>
<dbReference type="AlphaFoldDB" id="A0A8K0KNP2"/>
<protein>
    <submittedName>
        <fullName evidence="1">Uncharacterized protein</fullName>
    </submittedName>
</protein>
<sequence>MREEYRSTSDRRLAVQQNQEKSIYGNVKLMIDGSKIPIITDDSAKPLKTNHDCLAQIICDPPSVE</sequence>
<organism evidence="1 2">
    <name type="scientific">Ladona fulva</name>
    <name type="common">Scarce chaser dragonfly</name>
    <name type="synonym">Libellula fulva</name>
    <dbReference type="NCBI Taxonomy" id="123851"/>
    <lineage>
        <taxon>Eukaryota</taxon>
        <taxon>Metazoa</taxon>
        <taxon>Ecdysozoa</taxon>
        <taxon>Arthropoda</taxon>
        <taxon>Hexapoda</taxon>
        <taxon>Insecta</taxon>
        <taxon>Pterygota</taxon>
        <taxon>Palaeoptera</taxon>
        <taxon>Odonata</taxon>
        <taxon>Epiprocta</taxon>
        <taxon>Anisoptera</taxon>
        <taxon>Libelluloidea</taxon>
        <taxon>Libellulidae</taxon>
        <taxon>Ladona</taxon>
    </lineage>
</organism>
<reference evidence="1" key="2">
    <citation type="submission" date="2017-10" db="EMBL/GenBank/DDBJ databases">
        <title>Ladona fulva Genome sequencing and assembly.</title>
        <authorList>
            <person name="Murali S."/>
            <person name="Richards S."/>
            <person name="Bandaranaike D."/>
            <person name="Bellair M."/>
            <person name="Blankenburg K."/>
            <person name="Chao H."/>
            <person name="Dinh H."/>
            <person name="Doddapaneni H."/>
            <person name="Dugan-Rocha S."/>
            <person name="Elkadiri S."/>
            <person name="Gnanaolivu R."/>
            <person name="Hernandez B."/>
            <person name="Skinner E."/>
            <person name="Javaid M."/>
            <person name="Lee S."/>
            <person name="Li M."/>
            <person name="Ming W."/>
            <person name="Munidasa M."/>
            <person name="Muniz J."/>
            <person name="Nguyen L."/>
            <person name="Hughes D."/>
            <person name="Osuji N."/>
            <person name="Pu L.-L."/>
            <person name="Puazo M."/>
            <person name="Qu C."/>
            <person name="Quiroz J."/>
            <person name="Raj R."/>
            <person name="Weissenberger G."/>
            <person name="Xin Y."/>
            <person name="Zou X."/>
            <person name="Han Y."/>
            <person name="Worley K."/>
            <person name="Muzny D."/>
            <person name="Gibbs R."/>
        </authorList>
    </citation>
    <scope>NUCLEOTIDE SEQUENCE</scope>
    <source>
        <strain evidence="1">Sampled in the wild</strain>
    </source>
</reference>